<evidence type="ECO:0000313" key="1">
    <source>
        <dbReference type="EMBL" id="KAK4540034.1"/>
    </source>
</evidence>
<dbReference type="EMBL" id="JAVFHQ010000076">
    <property type="protein sequence ID" value="KAK4540034.1"/>
    <property type="molecule type" value="Genomic_DNA"/>
</dbReference>
<name>A0AAV9J5X6_9PEZI</name>
<reference evidence="1 2" key="1">
    <citation type="submission" date="2021-11" db="EMBL/GenBank/DDBJ databases">
        <title>Black yeast isolated from Biological Soil Crust.</title>
        <authorList>
            <person name="Kurbessoian T."/>
        </authorList>
    </citation>
    <scope>NUCLEOTIDE SEQUENCE [LARGE SCALE GENOMIC DNA]</scope>
    <source>
        <strain evidence="1 2">CCFEE 5522</strain>
    </source>
</reference>
<dbReference type="Proteomes" id="UP001324427">
    <property type="component" value="Unassembled WGS sequence"/>
</dbReference>
<gene>
    <name evidence="1" type="ORF">LTR36_009850</name>
</gene>
<protein>
    <submittedName>
        <fullName evidence="1">Uncharacterized protein</fullName>
    </submittedName>
</protein>
<dbReference type="AlphaFoldDB" id="A0AAV9J5X6"/>
<sequence length="447" mass="50077">MPEVHIEDYEKPALSKLLSTYHLNTDHDGKGMTPDPHHRSFCRQPAPTCLAFAPLFAAQATDKQGGEQAATLHAIQVPWAFECMLYQLQHSRIFDGGVVSTLLFTLATGLSPLRFVQAWCETEGSAWRWCHPAATGKEVAEALCGYWVVKVKHWKTIPDHVIRKEILSKVGGTRFKLVKEMLEGRLGRVIEIANIAGGILRHITVTASSCCAAHPTVSLCGCAVALDMSIWEELALKNQAFEAFTTPMIFDDETFGLQEGGFFDVRRDGQTYADFAQQCIDRARAELPMWKAADRVVVLLALLFWTVQSTAEWRTTCRTKREARTRYMERLKEDVRKDAEGKKVMAVDFKTGVQCELDPHEQLGTTEDPLCRYVRTGQGAPAGHQHTVVLYAVWEKGGVGLRYDVLRVVPCHEECKVPETRELDMLELTAVFADGDAVRARAARAEW</sequence>
<keyword evidence="2" id="KW-1185">Reference proteome</keyword>
<organism evidence="1 2">
    <name type="scientific">Oleoguttula mirabilis</name>
    <dbReference type="NCBI Taxonomy" id="1507867"/>
    <lineage>
        <taxon>Eukaryota</taxon>
        <taxon>Fungi</taxon>
        <taxon>Dikarya</taxon>
        <taxon>Ascomycota</taxon>
        <taxon>Pezizomycotina</taxon>
        <taxon>Dothideomycetes</taxon>
        <taxon>Dothideomycetidae</taxon>
        <taxon>Mycosphaerellales</taxon>
        <taxon>Teratosphaeriaceae</taxon>
        <taxon>Oleoguttula</taxon>
    </lineage>
</organism>
<proteinExistence type="predicted"/>
<accession>A0AAV9J5X6</accession>
<evidence type="ECO:0000313" key="2">
    <source>
        <dbReference type="Proteomes" id="UP001324427"/>
    </source>
</evidence>
<comment type="caution">
    <text evidence="1">The sequence shown here is derived from an EMBL/GenBank/DDBJ whole genome shotgun (WGS) entry which is preliminary data.</text>
</comment>